<accession>A0A6J4M583</accession>
<reference evidence="2" key="1">
    <citation type="submission" date="2020-02" db="EMBL/GenBank/DDBJ databases">
        <authorList>
            <person name="Meier V. D."/>
        </authorList>
    </citation>
    <scope>NUCLEOTIDE SEQUENCE</scope>
    <source>
        <strain evidence="2">AVDCRST_MAG16</strain>
    </source>
</reference>
<evidence type="ECO:0000313" key="2">
    <source>
        <dbReference type="EMBL" id="CAA9346476.1"/>
    </source>
</evidence>
<feature type="region of interest" description="Disordered" evidence="1">
    <location>
        <begin position="1"/>
        <end position="26"/>
    </location>
</feature>
<organism evidence="2">
    <name type="scientific">uncultured Frankineae bacterium</name>
    <dbReference type="NCBI Taxonomy" id="437475"/>
    <lineage>
        <taxon>Bacteria</taxon>
        <taxon>Bacillati</taxon>
        <taxon>Actinomycetota</taxon>
        <taxon>Actinomycetes</taxon>
        <taxon>Frankiales</taxon>
        <taxon>environmental samples</taxon>
    </lineage>
</organism>
<sequence>GEGARVEVGVPVEQPRDRLPGDGAVGARRHRVGADGVRRLGQRAAV</sequence>
<feature type="non-terminal residue" evidence="2">
    <location>
        <position position="46"/>
    </location>
</feature>
<dbReference type="AlphaFoldDB" id="A0A6J4M583"/>
<protein>
    <submittedName>
        <fullName evidence="2">Uncharacterized protein</fullName>
    </submittedName>
</protein>
<evidence type="ECO:0000256" key="1">
    <source>
        <dbReference type="SAM" id="MobiDB-lite"/>
    </source>
</evidence>
<name>A0A6J4M583_9ACTN</name>
<dbReference type="EMBL" id="CADCUE010000189">
    <property type="protein sequence ID" value="CAA9346476.1"/>
    <property type="molecule type" value="Genomic_DNA"/>
</dbReference>
<gene>
    <name evidence="2" type="ORF">AVDCRST_MAG16-2079</name>
</gene>
<proteinExistence type="predicted"/>
<feature type="non-terminal residue" evidence="2">
    <location>
        <position position="1"/>
    </location>
</feature>